<proteinExistence type="predicted"/>
<gene>
    <name evidence="2" type="ORF">TOA249_LOCUS6119</name>
</gene>
<dbReference type="Proteomes" id="UP000663838">
    <property type="component" value="Unassembled WGS sequence"/>
</dbReference>
<evidence type="ECO:0000313" key="2">
    <source>
        <dbReference type="EMBL" id="CAF4536195.1"/>
    </source>
</evidence>
<evidence type="ECO:0000256" key="1">
    <source>
        <dbReference type="SAM" id="MobiDB-lite"/>
    </source>
</evidence>
<feature type="compositionally biased region" description="Polar residues" evidence="1">
    <location>
        <begin position="268"/>
        <end position="296"/>
    </location>
</feature>
<reference evidence="2" key="1">
    <citation type="submission" date="2021-02" db="EMBL/GenBank/DDBJ databases">
        <authorList>
            <person name="Nowell W R."/>
        </authorList>
    </citation>
    <scope>NUCLEOTIDE SEQUENCE</scope>
</reference>
<comment type="caution">
    <text evidence="2">The sequence shown here is derived from an EMBL/GenBank/DDBJ whole genome shotgun (WGS) entry which is preliminary data.</text>
</comment>
<feature type="compositionally biased region" description="Low complexity" evidence="1">
    <location>
        <begin position="297"/>
        <end position="309"/>
    </location>
</feature>
<protein>
    <submittedName>
        <fullName evidence="2">Uncharacterized protein</fullName>
    </submittedName>
</protein>
<accession>A0A820XL33</accession>
<dbReference type="EMBL" id="CAJOBS010000255">
    <property type="protein sequence ID" value="CAF4536195.1"/>
    <property type="molecule type" value="Genomic_DNA"/>
</dbReference>
<dbReference type="AlphaFoldDB" id="A0A820XL33"/>
<name>A0A820XL33_9BILA</name>
<feature type="region of interest" description="Disordered" evidence="1">
    <location>
        <begin position="268"/>
        <end position="311"/>
    </location>
</feature>
<organism evidence="2 3">
    <name type="scientific">Rotaria socialis</name>
    <dbReference type="NCBI Taxonomy" id="392032"/>
    <lineage>
        <taxon>Eukaryota</taxon>
        <taxon>Metazoa</taxon>
        <taxon>Spiralia</taxon>
        <taxon>Gnathifera</taxon>
        <taxon>Rotifera</taxon>
        <taxon>Eurotatoria</taxon>
        <taxon>Bdelloidea</taxon>
        <taxon>Philodinida</taxon>
        <taxon>Philodinidae</taxon>
        <taxon>Rotaria</taxon>
    </lineage>
</organism>
<evidence type="ECO:0000313" key="3">
    <source>
        <dbReference type="Proteomes" id="UP000663838"/>
    </source>
</evidence>
<sequence>MSQLSASYQINLRFCDEYDSEVAQQSAMSVQTLIDLFVELESMHRLKGNYEQARHFSQKREELLNRYTGTKTITTSAWPSRNSYEKLSKKSLSLYNEYHPNHPDLAQVYKNIGLIHEQIDSNYRLRLSFYKRVLELIPNVKYPHYILYKRNEAVLNTSSSQIIGMHTVEHSLDNGFNIVAPSSQIYVNASSNTNGSISPTEHSFKQLAELLQDLYRRLEQKVGIIEASQLSESNPLTHSGNQQHIQSVSQENMDEPILSVDETLGNHLSQQTSSTAVTRNTNDESVLTNNIDSDLTSLPSGSNSTSMSSNQIPLGSAIINCSNSSHRSLDHSNEESKAKVDRAQSCLEVTPRVREPTSLDLAVLDPGETDKGKFFSIYQPAYNKGNHDDMLSFPIKLCHDQPNLLRLENVSMRKRPDYDMKNQVSVSRMQSEKTYILKSYPSGEPVNTKISAQQEFNKTYNLTRIQPVFRLVPESLQTQQPFEFYANLLYRLSKSEEIDCKLNVTMLNFSGSDVPFNDNRHQIILSIEIPEMFHCTIKTGFKWLRVSITIDDKIHPFYSIDFGDGDSKNPVYFNIRDKSFKIQLNIVPQALSHSQPETQKPSSNGCNFFKIKIQLVHSENYNDLSTLLFYKCCPAWRSELYTINTICLSSGEQLPILESQPTGQKRINDTVNDLCDYDLGLPVVKAPRIH</sequence>